<feature type="compositionally biased region" description="Pro residues" evidence="5">
    <location>
        <begin position="833"/>
        <end position="850"/>
    </location>
</feature>
<dbReference type="InterPro" id="IPR051786">
    <property type="entry name" value="ASN_synthetase/amidase"/>
</dbReference>
<dbReference type="Proteomes" id="UP000005801">
    <property type="component" value="Unassembled WGS sequence"/>
</dbReference>
<evidence type="ECO:0000313" key="8">
    <source>
        <dbReference type="Proteomes" id="UP000005801"/>
    </source>
</evidence>
<dbReference type="Pfam" id="PF00733">
    <property type="entry name" value="Asn_synthase"/>
    <property type="match status" value="1"/>
</dbReference>
<evidence type="ECO:0000256" key="5">
    <source>
        <dbReference type="SAM" id="MobiDB-lite"/>
    </source>
</evidence>
<dbReference type="InterPro" id="IPR029063">
    <property type="entry name" value="SAM-dependent_MTases_sf"/>
</dbReference>
<comment type="pathway">
    <text evidence="1">Amino-acid biosynthesis; L-asparagine biosynthesis; L-asparagine from L-aspartate (L-Gln route): step 1/1.</text>
</comment>
<dbReference type="STRING" id="391625.PPSIR1_14625"/>
<dbReference type="InterPro" id="IPR025714">
    <property type="entry name" value="Methyltranfer_dom"/>
</dbReference>
<dbReference type="eggNOG" id="COG0367">
    <property type="taxonomic scope" value="Bacteria"/>
</dbReference>
<dbReference type="SUPFAM" id="SSF56235">
    <property type="entry name" value="N-terminal nucleophile aminohydrolases (Ntn hydrolases)"/>
    <property type="match status" value="1"/>
</dbReference>
<dbReference type="SUPFAM" id="SSF53335">
    <property type="entry name" value="S-adenosyl-L-methionine-dependent methyltransferases"/>
    <property type="match status" value="1"/>
</dbReference>
<sequence length="930" mass="99006">MCGIAGVIEAGPSGPDGGSALAVVEAMVRALHHRGPDGAGVVPCPRAGAVLGSTRLALLDDAGGSQPWRFDPGDDASPVLAFNGELYNHPELAAALTRAGSPAPRSSCDTETLARGWRALGSSLWAQLDGMFAAAIVDGDELVLARDPHGQKPVFLWREPEGRALVFASELGALLAEPRVRRRLDPAVLVELGAIGFPLGDDALLAGVVSLPPGHELRVRVGEDGRLRETLFDFRGAPAPRAEPPLPDPRAAAARVDDPVDALVASLPGVVASHARADHPVGLFLSGGLDSGLLAALLVEHAQGPVHTFTLADDPEHPDLEAARTLAAKLGTVHHERIVSADEVEAAWPLAVAIQGLPAAPTVAELGGAWARQWVKAALVGDGADELFAGYRYHQVPHRTIGSMAAGYNRMVRQGAVPKGAGDRLRAQFQAFKDAEAEGPLGTPTALMRLFAEDRLVVNHLRRWDHGALAHGLEVRLPYLARPITAVAERLPWSALVRDAQGRPIPGKAPLRAAARRLLPESLSRDLTERAKIAAPSALAKVRAELNARCRAWMPAGHREGHPLAACALDEVSLVSIDLFAALYLLDASALGVPADALPVARARELSVAQLYARHGEALDAYWRGLELASPQPSPKTAVKPQPKSKPADLSALLHDRWTRGADRYADAALELETYTASNALLAELADLRPGMRVIDLACGTGATSRAAFERQPELAKVYAVDWSAQMLDEARRVLEGSPVHFAQAPAGALAPALLPVLGEQRIDRVLCNAALFQFPDYAGVLADLRQLLAPGGTLAFTVPEPTQGKAIAEVLARHDLYPLRGAKTSGFRPSPRQGPPGRPGARRGPPPQPSFEQRVAATEAAGWTLVHSQVRAVSMAAEEHVRWLLLPMFRHPSWAQVPDEELRPRLIEALRSEGERYPVAWRAVVVAPG</sequence>
<proteinExistence type="inferred from homology"/>
<feature type="region of interest" description="Disordered" evidence="5">
    <location>
        <begin position="822"/>
        <end position="852"/>
    </location>
</feature>
<dbReference type="GO" id="GO:0004066">
    <property type="term" value="F:asparagine synthase (glutamine-hydrolyzing) activity"/>
    <property type="evidence" value="ECO:0007669"/>
    <property type="project" value="UniProtKB-EC"/>
</dbReference>
<dbReference type="Gene3D" id="3.60.20.10">
    <property type="entry name" value="Glutamine Phosphoribosylpyrophosphate, subunit 1, domain 1"/>
    <property type="match status" value="1"/>
</dbReference>
<reference evidence="7 8" key="1">
    <citation type="submission" date="2007-06" db="EMBL/GenBank/DDBJ databases">
        <authorList>
            <person name="Shimkets L."/>
            <person name="Ferriera S."/>
            <person name="Johnson J."/>
            <person name="Kravitz S."/>
            <person name="Beeson K."/>
            <person name="Sutton G."/>
            <person name="Rogers Y.-H."/>
            <person name="Friedman R."/>
            <person name="Frazier M."/>
            <person name="Venter J.C."/>
        </authorList>
    </citation>
    <scope>NUCLEOTIDE SEQUENCE [LARGE SCALE GENOMIC DNA]</scope>
    <source>
        <strain evidence="7 8">SIR-1</strain>
    </source>
</reference>
<dbReference type="EC" id="6.3.5.4" evidence="3"/>
<keyword evidence="8" id="KW-1185">Reference proteome</keyword>
<comment type="catalytic activity">
    <reaction evidence="4">
        <text>L-aspartate + L-glutamine + ATP + H2O = L-asparagine + L-glutamate + AMP + diphosphate + H(+)</text>
        <dbReference type="Rhea" id="RHEA:12228"/>
        <dbReference type="ChEBI" id="CHEBI:15377"/>
        <dbReference type="ChEBI" id="CHEBI:15378"/>
        <dbReference type="ChEBI" id="CHEBI:29985"/>
        <dbReference type="ChEBI" id="CHEBI:29991"/>
        <dbReference type="ChEBI" id="CHEBI:30616"/>
        <dbReference type="ChEBI" id="CHEBI:33019"/>
        <dbReference type="ChEBI" id="CHEBI:58048"/>
        <dbReference type="ChEBI" id="CHEBI:58359"/>
        <dbReference type="ChEBI" id="CHEBI:456215"/>
        <dbReference type="EC" id="6.3.5.4"/>
    </reaction>
</comment>
<dbReference type="Pfam" id="PF13847">
    <property type="entry name" value="Methyltransf_31"/>
    <property type="match status" value="1"/>
</dbReference>
<evidence type="ECO:0000313" key="7">
    <source>
        <dbReference type="EMBL" id="EDM75459.1"/>
    </source>
</evidence>
<dbReference type="GO" id="GO:0005829">
    <property type="term" value="C:cytosol"/>
    <property type="evidence" value="ECO:0007669"/>
    <property type="project" value="TreeGrafter"/>
</dbReference>
<dbReference type="Pfam" id="PF13537">
    <property type="entry name" value="GATase_7"/>
    <property type="match status" value="1"/>
</dbReference>
<accession>A6GFB8</accession>
<comment type="caution">
    <text evidence="7">The sequence shown here is derived from an EMBL/GenBank/DDBJ whole genome shotgun (WGS) entry which is preliminary data.</text>
</comment>
<dbReference type="PROSITE" id="PS51278">
    <property type="entry name" value="GATASE_TYPE_2"/>
    <property type="match status" value="1"/>
</dbReference>
<dbReference type="InterPro" id="IPR017932">
    <property type="entry name" value="GATase_2_dom"/>
</dbReference>
<name>A6GFB8_9BACT</name>
<feature type="domain" description="Glutamine amidotransferase type-2" evidence="6">
    <location>
        <begin position="2"/>
        <end position="222"/>
    </location>
</feature>
<evidence type="ECO:0000259" key="6">
    <source>
        <dbReference type="PROSITE" id="PS51278"/>
    </source>
</evidence>
<organism evidence="7 8">
    <name type="scientific">Plesiocystis pacifica SIR-1</name>
    <dbReference type="NCBI Taxonomy" id="391625"/>
    <lineage>
        <taxon>Bacteria</taxon>
        <taxon>Pseudomonadati</taxon>
        <taxon>Myxococcota</taxon>
        <taxon>Polyangia</taxon>
        <taxon>Nannocystales</taxon>
        <taxon>Nannocystaceae</taxon>
        <taxon>Plesiocystis</taxon>
    </lineage>
</organism>
<dbReference type="Gene3D" id="3.40.50.620">
    <property type="entry name" value="HUPs"/>
    <property type="match status" value="1"/>
</dbReference>
<gene>
    <name evidence="7" type="ORF">PPSIR1_14625</name>
</gene>
<evidence type="ECO:0000256" key="2">
    <source>
        <dbReference type="ARBA" id="ARBA00005752"/>
    </source>
</evidence>
<dbReference type="Gene3D" id="3.40.50.150">
    <property type="entry name" value="Vaccinia Virus protein VP39"/>
    <property type="match status" value="1"/>
</dbReference>
<dbReference type="GO" id="GO:0006529">
    <property type="term" value="P:asparagine biosynthetic process"/>
    <property type="evidence" value="ECO:0007669"/>
    <property type="project" value="InterPro"/>
</dbReference>
<comment type="similarity">
    <text evidence="2">Belongs to the asparagine synthetase family.</text>
</comment>
<dbReference type="InterPro" id="IPR029055">
    <property type="entry name" value="Ntn_hydrolases_N"/>
</dbReference>
<dbReference type="CDD" id="cd01991">
    <property type="entry name" value="Asn_synthase_B_C"/>
    <property type="match status" value="1"/>
</dbReference>
<evidence type="ECO:0000256" key="4">
    <source>
        <dbReference type="ARBA" id="ARBA00048741"/>
    </source>
</evidence>
<dbReference type="PANTHER" id="PTHR43284">
    <property type="entry name" value="ASPARAGINE SYNTHETASE (GLUTAMINE-HYDROLYZING)"/>
    <property type="match status" value="1"/>
</dbReference>
<dbReference type="CDD" id="cd02440">
    <property type="entry name" value="AdoMet_MTases"/>
    <property type="match status" value="1"/>
</dbReference>
<dbReference type="InterPro" id="IPR033738">
    <property type="entry name" value="AsnB_N"/>
</dbReference>
<protein>
    <recommendedName>
        <fullName evidence="3">asparagine synthase (glutamine-hydrolyzing)</fullName>
        <ecNumber evidence="3">6.3.5.4</ecNumber>
    </recommendedName>
</protein>
<evidence type="ECO:0000256" key="3">
    <source>
        <dbReference type="ARBA" id="ARBA00012737"/>
    </source>
</evidence>
<dbReference type="EMBL" id="ABCS01000091">
    <property type="protein sequence ID" value="EDM75459.1"/>
    <property type="molecule type" value="Genomic_DNA"/>
</dbReference>
<dbReference type="InterPro" id="IPR014729">
    <property type="entry name" value="Rossmann-like_a/b/a_fold"/>
</dbReference>
<dbReference type="PANTHER" id="PTHR43284:SF1">
    <property type="entry name" value="ASPARAGINE SYNTHETASE"/>
    <property type="match status" value="1"/>
</dbReference>
<dbReference type="InterPro" id="IPR001962">
    <property type="entry name" value="Asn_synthase"/>
</dbReference>
<dbReference type="CDD" id="cd00712">
    <property type="entry name" value="AsnB"/>
    <property type="match status" value="1"/>
</dbReference>
<dbReference type="SUPFAM" id="SSF52402">
    <property type="entry name" value="Adenine nucleotide alpha hydrolases-like"/>
    <property type="match status" value="1"/>
</dbReference>
<evidence type="ECO:0000256" key="1">
    <source>
        <dbReference type="ARBA" id="ARBA00005187"/>
    </source>
</evidence>
<dbReference type="AlphaFoldDB" id="A6GFB8"/>